<dbReference type="PANTHER" id="PTHR37422:SF13">
    <property type="entry name" value="LIPOPOLYSACCHARIDE BIOSYNTHESIS PROTEIN PA4999-RELATED"/>
    <property type="match status" value="1"/>
</dbReference>
<feature type="transmembrane region" description="Helical" evidence="1">
    <location>
        <begin position="89"/>
        <end position="109"/>
    </location>
</feature>
<feature type="transmembrane region" description="Helical" evidence="1">
    <location>
        <begin position="410"/>
        <end position="427"/>
    </location>
</feature>
<dbReference type="AlphaFoldDB" id="A0A975TAT6"/>
<feature type="transmembrane region" description="Helical" evidence="1">
    <location>
        <begin position="386"/>
        <end position="404"/>
    </location>
</feature>
<feature type="transmembrane region" description="Helical" evidence="1">
    <location>
        <begin position="206"/>
        <end position="224"/>
    </location>
</feature>
<organism evidence="2 3">
    <name type="scientific">Richelia sinica FACHB-800</name>
    <dbReference type="NCBI Taxonomy" id="1357546"/>
    <lineage>
        <taxon>Bacteria</taxon>
        <taxon>Bacillati</taxon>
        <taxon>Cyanobacteriota</taxon>
        <taxon>Cyanophyceae</taxon>
        <taxon>Nostocales</taxon>
        <taxon>Nostocaceae</taxon>
        <taxon>Richelia</taxon>
    </lineage>
</organism>
<feature type="transmembrane region" description="Helical" evidence="1">
    <location>
        <begin position="230"/>
        <end position="246"/>
    </location>
</feature>
<feature type="transmembrane region" description="Helical" evidence="1">
    <location>
        <begin position="121"/>
        <end position="141"/>
    </location>
</feature>
<feature type="transmembrane region" description="Helical" evidence="1">
    <location>
        <begin position="354"/>
        <end position="374"/>
    </location>
</feature>
<gene>
    <name evidence="2" type="ORF">B6N60_04098</name>
</gene>
<accession>A0A975TAT6</accession>
<name>A0A975TAT6_9NOST</name>
<feature type="transmembrane region" description="Helical" evidence="1">
    <location>
        <begin position="253"/>
        <end position="274"/>
    </location>
</feature>
<feature type="transmembrane region" description="Helical" evidence="1">
    <location>
        <begin position="173"/>
        <end position="199"/>
    </location>
</feature>
<proteinExistence type="predicted"/>
<dbReference type="RefSeq" id="WP_190603930.1">
    <property type="nucleotide sequence ID" value="NZ_CP021056.1"/>
</dbReference>
<dbReference type="Proteomes" id="UP000683511">
    <property type="component" value="Chromosome"/>
</dbReference>
<keyword evidence="3" id="KW-1185">Reference proteome</keyword>
<sequence length="432" mass="47992">MSFAIVICSILLLQIPNLLPSNYSGIAKVVVLIPFWSFISITFSSHLLTPANFKQKVKLHKQRFWAFVVFILFLVFAILRSYAGISSSIYELFELITIISFGFAAFLYNQNKYSSHKLVMAICYSIPVYVVANVLLSVAGINPSPEKIAGLYGTATTQSSYFLTILGLQSHRVLFPLASGINSFGVAAGASLLLGIAMFLEEKKYIFKKIIALFITLFGLYASLMCDSRGPLFMSFLSLLFMKIAISKTRGLVPYLIVLTPLFLILFSLFIATVDIPFVEVLSRNPSSQVLTGREVIWNSAIQELSHFSLNHLLGFGIYGQAASSVSANYSDIFEKRYAINPELASLHNAQLQYIIDIGYIGLFSFITTYILTIKKLIKSANNFQSGSNNAIVLLTYFSFAGAFEVTNTIYSAETFPIFIWLVVASLNTRDI</sequence>
<keyword evidence="1" id="KW-0812">Transmembrane</keyword>
<evidence type="ECO:0000313" key="3">
    <source>
        <dbReference type="Proteomes" id="UP000683511"/>
    </source>
</evidence>
<dbReference type="EMBL" id="CP021056">
    <property type="protein sequence ID" value="QXE25383.1"/>
    <property type="molecule type" value="Genomic_DNA"/>
</dbReference>
<protein>
    <submittedName>
        <fullName evidence="2">Uncharacterized protein</fullName>
    </submittedName>
</protein>
<keyword evidence="1" id="KW-0472">Membrane</keyword>
<dbReference type="KEGG" id="rsin:B6N60_04098"/>
<evidence type="ECO:0000313" key="2">
    <source>
        <dbReference type="EMBL" id="QXE25383.1"/>
    </source>
</evidence>
<evidence type="ECO:0000256" key="1">
    <source>
        <dbReference type="SAM" id="Phobius"/>
    </source>
</evidence>
<feature type="transmembrane region" description="Helical" evidence="1">
    <location>
        <begin position="30"/>
        <end position="52"/>
    </location>
</feature>
<keyword evidence="1" id="KW-1133">Transmembrane helix</keyword>
<dbReference type="PANTHER" id="PTHR37422">
    <property type="entry name" value="TEICHURONIC ACID BIOSYNTHESIS PROTEIN TUAE"/>
    <property type="match status" value="1"/>
</dbReference>
<dbReference type="InterPro" id="IPR051533">
    <property type="entry name" value="WaaL-like"/>
</dbReference>
<feature type="transmembrane region" description="Helical" evidence="1">
    <location>
        <begin position="64"/>
        <end position="83"/>
    </location>
</feature>
<reference evidence="2" key="1">
    <citation type="submission" date="2017-04" db="EMBL/GenBank/DDBJ databases">
        <title>Genome deletions in a multicellular cyanobacterial endosymbiont for morphological adaptation in marine diatoms.</title>
        <authorList>
            <person name="Wang Y."/>
            <person name="Gao H."/>
            <person name="Li R."/>
            <person name="Xu X."/>
        </authorList>
    </citation>
    <scope>NUCLEOTIDE SEQUENCE</scope>
    <source>
        <strain evidence="2">FACHB 800</strain>
    </source>
</reference>